<keyword evidence="3" id="KW-1185">Reference proteome</keyword>
<evidence type="ECO:0000313" key="2">
    <source>
        <dbReference type="EMBL" id="KAL3689059.1"/>
    </source>
</evidence>
<protein>
    <submittedName>
        <fullName evidence="2">Uncharacterized protein</fullName>
    </submittedName>
</protein>
<evidence type="ECO:0000313" key="3">
    <source>
        <dbReference type="Proteomes" id="UP001633002"/>
    </source>
</evidence>
<feature type="region of interest" description="Disordered" evidence="1">
    <location>
        <begin position="1"/>
        <end position="20"/>
    </location>
</feature>
<name>A0ABD3HI85_9MARC</name>
<evidence type="ECO:0000256" key="1">
    <source>
        <dbReference type="SAM" id="MobiDB-lite"/>
    </source>
</evidence>
<accession>A0ABD3HI85</accession>
<comment type="caution">
    <text evidence="2">The sequence shown here is derived from an EMBL/GenBank/DDBJ whole genome shotgun (WGS) entry which is preliminary data.</text>
</comment>
<reference evidence="2 3" key="1">
    <citation type="submission" date="2024-09" db="EMBL/GenBank/DDBJ databases">
        <title>Chromosome-scale assembly of Riccia sorocarpa.</title>
        <authorList>
            <person name="Paukszto L."/>
        </authorList>
    </citation>
    <scope>NUCLEOTIDE SEQUENCE [LARGE SCALE GENOMIC DNA]</scope>
    <source>
        <strain evidence="2">LP-2024</strain>
        <tissue evidence="2">Aerial parts of the thallus</tissue>
    </source>
</reference>
<dbReference type="EMBL" id="JBJQOH010000004">
    <property type="protein sequence ID" value="KAL3689059.1"/>
    <property type="molecule type" value="Genomic_DNA"/>
</dbReference>
<dbReference type="Proteomes" id="UP001633002">
    <property type="component" value="Unassembled WGS sequence"/>
</dbReference>
<organism evidence="2 3">
    <name type="scientific">Riccia sorocarpa</name>
    <dbReference type="NCBI Taxonomy" id="122646"/>
    <lineage>
        <taxon>Eukaryota</taxon>
        <taxon>Viridiplantae</taxon>
        <taxon>Streptophyta</taxon>
        <taxon>Embryophyta</taxon>
        <taxon>Marchantiophyta</taxon>
        <taxon>Marchantiopsida</taxon>
        <taxon>Marchantiidae</taxon>
        <taxon>Marchantiales</taxon>
        <taxon>Ricciaceae</taxon>
        <taxon>Riccia</taxon>
    </lineage>
</organism>
<sequence length="255" mass="28290">MMRPRRPKYPSDSKNYHDLRRPGFAHTVRLPEELLDIYTNLKKALGPKSSHADVHRFVFETAESAISAVLQAAEPLVAQDSQVPVTEDVPAEDHMDVMQDPGAESAEENSEDDLGEDEPSVWDFTTEEYDGFVCKDSQSHATLPGDESRVQPEATCLRTLGGAEETFAQRARTSGKAACSLRGLQKPRPVLKSLLPDLYVILSSLSTTLRQNEVMGIYVCLQCRCQGRLGPESAHKIARKAKKANTWKAARLTRP</sequence>
<feature type="compositionally biased region" description="Basic and acidic residues" evidence="1">
    <location>
        <begin position="9"/>
        <end position="20"/>
    </location>
</feature>
<proteinExistence type="predicted"/>
<dbReference type="AlphaFoldDB" id="A0ABD3HI85"/>
<gene>
    <name evidence="2" type="ORF">R1sor_015368</name>
</gene>